<sequence>MPLERIQRKPWRFDLLLIARNLLIDGEARPTSFGLLKGIWAKLPGVATSEGKGCVNISSLGMKAMQSIKNSIGDFFPEQGIVRPQQYEKAKNAVCQVKEFITREFSRNQNEKKA</sequence>
<name>A0A1B7NXY3_9EURO</name>
<accession>A0A1B7NXY3</accession>
<dbReference type="EMBL" id="LGUA01000438">
    <property type="protein sequence ID" value="OAX81634.1"/>
    <property type="molecule type" value="Genomic_DNA"/>
</dbReference>
<protein>
    <submittedName>
        <fullName evidence="1">Uncharacterized protein</fullName>
    </submittedName>
</protein>
<organism evidence="1 2">
    <name type="scientific">Emergomyces africanus</name>
    <dbReference type="NCBI Taxonomy" id="1955775"/>
    <lineage>
        <taxon>Eukaryota</taxon>
        <taxon>Fungi</taxon>
        <taxon>Dikarya</taxon>
        <taxon>Ascomycota</taxon>
        <taxon>Pezizomycotina</taxon>
        <taxon>Eurotiomycetes</taxon>
        <taxon>Eurotiomycetidae</taxon>
        <taxon>Onygenales</taxon>
        <taxon>Ajellomycetaceae</taxon>
        <taxon>Emergomyces</taxon>
    </lineage>
</organism>
<evidence type="ECO:0000313" key="1">
    <source>
        <dbReference type="EMBL" id="OAX81634.1"/>
    </source>
</evidence>
<dbReference type="OrthoDB" id="2831558at2759"/>
<comment type="caution">
    <text evidence="1">The sequence shown here is derived from an EMBL/GenBank/DDBJ whole genome shotgun (WGS) entry which is preliminary data.</text>
</comment>
<evidence type="ECO:0000313" key="2">
    <source>
        <dbReference type="Proteomes" id="UP000091918"/>
    </source>
</evidence>
<reference evidence="1 2" key="1">
    <citation type="submission" date="2015-07" db="EMBL/GenBank/DDBJ databases">
        <title>Emmonsia species relationships and genome sequence.</title>
        <authorList>
            <person name="Cuomo C.A."/>
            <person name="Schwartz I.S."/>
            <person name="Kenyon C."/>
            <person name="de Hoog G.S."/>
            <person name="Govender N.P."/>
            <person name="Botha A."/>
            <person name="Moreno L."/>
            <person name="de Vries M."/>
            <person name="Munoz J.F."/>
            <person name="Stielow J.B."/>
        </authorList>
    </citation>
    <scope>NUCLEOTIDE SEQUENCE [LARGE SCALE GENOMIC DNA]</scope>
    <source>
        <strain evidence="1 2">CBS 136260</strain>
    </source>
</reference>
<dbReference type="AlphaFoldDB" id="A0A1B7NXY3"/>
<dbReference type="Proteomes" id="UP000091918">
    <property type="component" value="Unassembled WGS sequence"/>
</dbReference>
<dbReference type="STRING" id="1658172.A0A1B7NXY3"/>
<proteinExistence type="predicted"/>
<gene>
    <name evidence="1" type="ORF">ACJ72_04023</name>
</gene>
<keyword evidence="2" id="KW-1185">Reference proteome</keyword>